<evidence type="ECO:0000313" key="4">
    <source>
        <dbReference type="Proteomes" id="UP000276260"/>
    </source>
</evidence>
<dbReference type="EMBL" id="RRCF01000001">
    <property type="protein sequence ID" value="RRJ23492.1"/>
    <property type="molecule type" value="Genomic_DNA"/>
</dbReference>
<organism evidence="3 4">
    <name type="scientific">Rheinheimera mesophila</name>
    <dbReference type="NCBI Taxonomy" id="1547515"/>
    <lineage>
        <taxon>Bacteria</taxon>
        <taxon>Pseudomonadati</taxon>
        <taxon>Pseudomonadota</taxon>
        <taxon>Gammaproteobacteria</taxon>
        <taxon>Chromatiales</taxon>
        <taxon>Chromatiaceae</taxon>
        <taxon>Rheinheimera</taxon>
    </lineage>
</organism>
<dbReference type="GO" id="GO:0015562">
    <property type="term" value="F:efflux transmembrane transporter activity"/>
    <property type="evidence" value="ECO:0007669"/>
    <property type="project" value="InterPro"/>
</dbReference>
<dbReference type="InterPro" id="IPR010131">
    <property type="entry name" value="MdtP/NodT-like"/>
</dbReference>
<protein>
    <submittedName>
        <fullName evidence="3">TolC family protein</fullName>
    </submittedName>
</protein>
<dbReference type="Gene3D" id="1.20.1600.10">
    <property type="entry name" value="Outer membrane efflux proteins (OEP)"/>
    <property type="match status" value="1"/>
</dbReference>
<dbReference type="Proteomes" id="UP000276260">
    <property type="component" value="Unassembled WGS sequence"/>
</dbReference>
<dbReference type="AlphaFoldDB" id="A0A3P3QQF7"/>
<dbReference type="SUPFAM" id="SSF56954">
    <property type="entry name" value="Outer membrane efflux proteins (OEP)"/>
    <property type="match status" value="1"/>
</dbReference>
<keyword evidence="2" id="KW-0175">Coiled coil</keyword>
<reference evidence="3 4" key="1">
    <citation type="submission" date="2018-11" db="EMBL/GenBank/DDBJ databases">
        <title>Draft genome analysis of Rheinheimera mesophila isolated from an industrial waste site.</title>
        <authorList>
            <person name="Yu Q."/>
            <person name="Qi Y."/>
            <person name="Zhang H."/>
            <person name="Lu Y."/>
            <person name="Pu J."/>
        </authorList>
    </citation>
    <scope>NUCLEOTIDE SEQUENCE [LARGE SCALE GENOMIC DNA]</scope>
    <source>
        <strain evidence="3 4">IITR13</strain>
    </source>
</reference>
<feature type="coiled-coil region" evidence="2">
    <location>
        <begin position="430"/>
        <end position="457"/>
    </location>
</feature>
<accession>A0A3P3QQF7</accession>
<evidence type="ECO:0000313" key="3">
    <source>
        <dbReference type="EMBL" id="RRJ23492.1"/>
    </source>
</evidence>
<evidence type="ECO:0000256" key="2">
    <source>
        <dbReference type="SAM" id="Coils"/>
    </source>
</evidence>
<comment type="caution">
    <text evidence="3">The sequence shown here is derived from an EMBL/GenBank/DDBJ whole genome shotgun (WGS) entry which is preliminary data.</text>
</comment>
<comment type="similarity">
    <text evidence="1">Belongs to the outer membrane factor (OMF) (TC 1.B.17) family.</text>
</comment>
<dbReference type="OrthoDB" id="237412at2"/>
<sequence>MPSKQVVMVLMAITALWIIPSIQATANTRLNLRWIIPRIQATAATRLNLTWIIPRTQATAATRLNLRWIIPHTQATAATRLNLTWIIPRTQAIAGTRLSLAWTIPRIQATADTRLNLTWIVPIIQATAATRLNLRWIIPGIQAMRHQSGQYHSRQQERSMSIITKLSPLTVLVLLSACAGTSQLQQNNALIQQAEQQQLTLAPVDPALRAETEQEVKRLLTEPLSLQNVSRIAVLNNPDFLATLSSLEISRAELAQAGLLPNPGLRVIRSREEEGYNTELDFSFDLFGLLFLKSNQAIAEQQARQQQQQAALKLLELVTQSRSAFIEAVVAQQRFSYLQTVQEAIDASAELASRMYQVGNYSELQQARQKKFAAEIRLQLATAQQQQYQSRERLLLALGLSDAAVSLQLPAYLPAIPTEMQPQHQLEQQALEQRLDLQQAKVRLKQLQLQLEQNKNSRFVRGLSSEVAGSVQHSTEREVALGFELPLFDSGAQRINKAQAQYQQAWWQAKALEQKALSQVRQAYNLQQHSYQVARHYQDQLVPLAQKINQQNVLRYNGMLIGVFELIADTQAQVSTVTGQMTAQRDFYLSQLALQQALWGSPTLQLPAAMETTNTSAAAAGH</sequence>
<evidence type="ECO:0000256" key="1">
    <source>
        <dbReference type="ARBA" id="ARBA00007613"/>
    </source>
</evidence>
<keyword evidence="4" id="KW-1185">Reference proteome</keyword>
<dbReference type="PANTHER" id="PTHR30203">
    <property type="entry name" value="OUTER MEMBRANE CATION EFFLUX PROTEIN"/>
    <property type="match status" value="1"/>
</dbReference>
<dbReference type="Pfam" id="PF02321">
    <property type="entry name" value="OEP"/>
    <property type="match status" value="1"/>
</dbReference>
<dbReference type="InterPro" id="IPR003423">
    <property type="entry name" value="OMP_efflux"/>
</dbReference>
<proteinExistence type="inferred from homology"/>
<dbReference type="PANTHER" id="PTHR30203:SF24">
    <property type="entry name" value="BLR4935 PROTEIN"/>
    <property type="match status" value="1"/>
</dbReference>
<gene>
    <name evidence="3" type="ORF">EIK76_05335</name>
</gene>
<name>A0A3P3QQF7_9GAMM</name>